<organism evidence="3 4">
    <name type="scientific">Spectribacter acetivorans</name>
    <dbReference type="NCBI Taxonomy" id="3075603"/>
    <lineage>
        <taxon>Bacteria</taxon>
        <taxon>Pseudomonadati</taxon>
        <taxon>Pseudomonadota</taxon>
        <taxon>Gammaproteobacteria</taxon>
        <taxon>Salinisphaerales</taxon>
        <taxon>Salinisphaeraceae</taxon>
        <taxon>Spectribacter</taxon>
    </lineage>
</organism>
<dbReference type="PANTHER" id="PTHR44051:SF8">
    <property type="entry name" value="GLUTATHIONE S-TRANSFERASE GSTA"/>
    <property type="match status" value="1"/>
</dbReference>
<evidence type="ECO:0000259" key="2">
    <source>
        <dbReference type="PROSITE" id="PS50405"/>
    </source>
</evidence>
<dbReference type="InterPro" id="IPR004045">
    <property type="entry name" value="Glutathione_S-Trfase_N"/>
</dbReference>
<sequence>MKLYDWSIAPNPRRVRMYLAERGIEVEIVQAGAPDQMDLYDWFLKLNPRRRVPLLELDDGTHIGEAMAICRYFEATQPGSGLFGHDARETGLAEMWEREADHNGIQAGGEHVRNAHPAFKDRALPGYAGATPQIAELAERGRMRYGEFLAHADQQLADREFLAGAHFTVADITAFCAIDFWRKFRLPIPENAGHLQRWFDTVSQRPSTGA</sequence>
<dbReference type="CDD" id="cd03051">
    <property type="entry name" value="GST_N_GTT2_like"/>
    <property type="match status" value="1"/>
</dbReference>
<dbReference type="SUPFAM" id="SSF47616">
    <property type="entry name" value="GST C-terminal domain-like"/>
    <property type="match status" value="1"/>
</dbReference>
<dbReference type="RefSeq" id="WP_311660164.1">
    <property type="nucleotide sequence ID" value="NZ_JAVRHY010000017.1"/>
</dbReference>
<comment type="caution">
    <text evidence="3">The sequence shown here is derived from an EMBL/GenBank/DDBJ whole genome shotgun (WGS) entry which is preliminary data.</text>
</comment>
<dbReference type="Gene3D" id="1.20.1050.10">
    <property type="match status" value="1"/>
</dbReference>
<name>A0ABU3BBY9_9GAMM</name>
<keyword evidence="4" id="KW-1185">Reference proteome</keyword>
<dbReference type="InterPro" id="IPR040079">
    <property type="entry name" value="Glutathione_S-Trfase"/>
</dbReference>
<dbReference type="InterPro" id="IPR036249">
    <property type="entry name" value="Thioredoxin-like_sf"/>
</dbReference>
<evidence type="ECO:0000313" key="4">
    <source>
        <dbReference type="Proteomes" id="UP001259982"/>
    </source>
</evidence>
<dbReference type="InterPro" id="IPR004046">
    <property type="entry name" value="GST_C"/>
</dbReference>
<reference evidence="3 4" key="1">
    <citation type="submission" date="2023-09" db="EMBL/GenBank/DDBJ databases">
        <authorList>
            <person name="Rey-Velasco X."/>
        </authorList>
    </citation>
    <scope>NUCLEOTIDE SEQUENCE [LARGE SCALE GENOMIC DNA]</scope>
    <source>
        <strain evidence="3 4">P385</strain>
    </source>
</reference>
<dbReference type="EMBL" id="JAVRHY010000017">
    <property type="protein sequence ID" value="MDT0619620.1"/>
    <property type="molecule type" value="Genomic_DNA"/>
</dbReference>
<dbReference type="Gene3D" id="3.40.30.10">
    <property type="entry name" value="Glutaredoxin"/>
    <property type="match status" value="1"/>
</dbReference>
<dbReference type="SFLD" id="SFLDG00358">
    <property type="entry name" value="Main_(cytGST)"/>
    <property type="match status" value="1"/>
</dbReference>
<dbReference type="PROSITE" id="PS50404">
    <property type="entry name" value="GST_NTER"/>
    <property type="match status" value="1"/>
</dbReference>
<feature type="domain" description="GST N-terminal" evidence="1">
    <location>
        <begin position="1"/>
        <end position="81"/>
    </location>
</feature>
<dbReference type="Pfam" id="PF00043">
    <property type="entry name" value="GST_C"/>
    <property type="match status" value="1"/>
</dbReference>
<evidence type="ECO:0000259" key="1">
    <source>
        <dbReference type="PROSITE" id="PS50404"/>
    </source>
</evidence>
<dbReference type="InterPro" id="IPR010987">
    <property type="entry name" value="Glutathione-S-Trfase_C-like"/>
</dbReference>
<accession>A0ABU3BBY9</accession>
<dbReference type="InterPro" id="IPR036282">
    <property type="entry name" value="Glutathione-S-Trfase_C_sf"/>
</dbReference>
<evidence type="ECO:0000313" key="3">
    <source>
        <dbReference type="EMBL" id="MDT0619620.1"/>
    </source>
</evidence>
<proteinExistence type="predicted"/>
<dbReference type="Pfam" id="PF13409">
    <property type="entry name" value="GST_N_2"/>
    <property type="match status" value="1"/>
</dbReference>
<dbReference type="InterPro" id="IPR034345">
    <property type="entry name" value="Gtt2-like_N"/>
</dbReference>
<dbReference type="Proteomes" id="UP001259982">
    <property type="component" value="Unassembled WGS sequence"/>
</dbReference>
<dbReference type="PROSITE" id="PS50405">
    <property type="entry name" value="GST_CTER"/>
    <property type="match status" value="1"/>
</dbReference>
<dbReference type="SUPFAM" id="SSF52833">
    <property type="entry name" value="Thioredoxin-like"/>
    <property type="match status" value="1"/>
</dbReference>
<dbReference type="SFLD" id="SFLDS00019">
    <property type="entry name" value="Glutathione_Transferase_(cytos"/>
    <property type="match status" value="1"/>
</dbReference>
<dbReference type="PANTHER" id="PTHR44051">
    <property type="entry name" value="GLUTATHIONE S-TRANSFERASE-RELATED"/>
    <property type="match status" value="1"/>
</dbReference>
<protein>
    <submittedName>
        <fullName evidence="3">Glutathione S-transferase family protein</fullName>
    </submittedName>
</protein>
<feature type="domain" description="GST C-terminal" evidence="2">
    <location>
        <begin position="86"/>
        <end position="210"/>
    </location>
</feature>
<gene>
    <name evidence="3" type="ORF">RM531_14170</name>
</gene>